<keyword evidence="1" id="KW-1133">Transmembrane helix</keyword>
<accession>A0A1M6NXH1</accession>
<feature type="transmembrane region" description="Helical" evidence="1">
    <location>
        <begin position="448"/>
        <end position="466"/>
    </location>
</feature>
<feature type="transmembrane region" description="Helical" evidence="1">
    <location>
        <begin position="412"/>
        <end position="436"/>
    </location>
</feature>
<keyword evidence="1" id="KW-0472">Membrane</keyword>
<name>A0A1M6NXH1_PARC5</name>
<dbReference type="Proteomes" id="UP000184465">
    <property type="component" value="Unassembled WGS sequence"/>
</dbReference>
<keyword evidence="3" id="KW-1185">Reference proteome</keyword>
<keyword evidence="1" id="KW-0812">Transmembrane</keyword>
<proteinExistence type="predicted"/>
<dbReference type="RefSeq" id="WP_073149284.1">
    <property type="nucleotide sequence ID" value="NZ_FRAG01000020.1"/>
</dbReference>
<gene>
    <name evidence="2" type="ORF">SAMN02745912_01915</name>
</gene>
<sequence>MYKFYKNWKLVFLFTLLILFLLYFGVVCKAELELPSNEWSRALSISKFKVEKIHDLMSNNIFPIPIPYNNSFITLWYEDNTIKYSITDINGTVALKNKLSLSVKPVKKIRGLLNDDIISLYILEDKKLKKYDFNFKTKQIISSRTIAHTIKDFIVHEDLLIYSDYNSLNLMDKTNYVKRINDMDVDRFEAIKDTNAPLYHIALYEKTKTGENFLNYITYDLNSKNLSKYKLTSIASSVKQSLERVDIGIVNDEINILASVIDNRFGNSSLYNFKFKKNNISSLSKNILNIKASNPFPKILKSKKDELTFLASVNITKGKDTETVNIIKYTINQNNNIKSKKLLTKTNSISLNPYYFNLHDNDYLVWTDINGKNKNIFLSSNNNNIIAATKKIKISEIFDIFMSTTTSLIPSIFMSLISIMNIFVPIILFIFLVSVIKIQLIESYSTNMFIIIFILHSILKIIYSNKLFLNNHDLHIFLPIFLKNPLFLYSLLILLTLISLYCLKIFLENSNYKRHLVKTYCFFAFIDLSIYTFLTIPYIYSYLLFTYKISIN</sequence>
<reference evidence="2 3" key="1">
    <citation type="submission" date="2016-11" db="EMBL/GenBank/DDBJ databases">
        <authorList>
            <person name="Jaros S."/>
            <person name="Januszkiewicz K."/>
            <person name="Wedrychowicz H."/>
        </authorList>
    </citation>
    <scope>NUCLEOTIDE SEQUENCE [LARGE SCALE GENOMIC DNA]</scope>
    <source>
        <strain evidence="2 3">DSM 15212</strain>
    </source>
</reference>
<feature type="transmembrane region" description="Helical" evidence="1">
    <location>
        <begin position="519"/>
        <end position="540"/>
    </location>
</feature>
<evidence type="ECO:0000256" key="1">
    <source>
        <dbReference type="SAM" id="Phobius"/>
    </source>
</evidence>
<evidence type="ECO:0000313" key="3">
    <source>
        <dbReference type="Proteomes" id="UP000184465"/>
    </source>
</evidence>
<evidence type="ECO:0000313" key="2">
    <source>
        <dbReference type="EMBL" id="SHK00425.1"/>
    </source>
</evidence>
<organism evidence="2 3">
    <name type="scientific">Paramaledivibacter caminithermalis (strain DSM 15212 / CIP 107654 / DViRD3)</name>
    <name type="common">Clostridium caminithermale</name>
    <dbReference type="NCBI Taxonomy" id="1121301"/>
    <lineage>
        <taxon>Bacteria</taxon>
        <taxon>Bacillati</taxon>
        <taxon>Bacillota</taxon>
        <taxon>Clostridia</taxon>
        <taxon>Peptostreptococcales</taxon>
        <taxon>Caminicellaceae</taxon>
        <taxon>Paramaledivibacter</taxon>
    </lineage>
</organism>
<protein>
    <submittedName>
        <fullName evidence="2">Uncharacterized protein</fullName>
    </submittedName>
</protein>
<feature type="transmembrane region" description="Helical" evidence="1">
    <location>
        <begin position="486"/>
        <end position="507"/>
    </location>
</feature>
<dbReference type="AlphaFoldDB" id="A0A1M6NXH1"/>
<dbReference type="EMBL" id="FRAG01000020">
    <property type="protein sequence ID" value="SHK00425.1"/>
    <property type="molecule type" value="Genomic_DNA"/>
</dbReference>